<keyword evidence="17" id="KW-1185">Reference proteome</keyword>
<feature type="domain" description="Secretion system C-terminal sorting" evidence="15">
    <location>
        <begin position="569"/>
        <end position="642"/>
    </location>
</feature>
<dbReference type="InterPro" id="IPR042097">
    <property type="entry name" value="Aminopeptidase_N-like_N_sf"/>
</dbReference>
<comment type="similarity">
    <text evidence="3">Belongs to the peptidase M1 family.</text>
</comment>
<dbReference type="RefSeq" id="WP_150413791.1">
    <property type="nucleotide sequence ID" value="NZ_VYQF01000001.1"/>
</dbReference>
<dbReference type="Pfam" id="PF01433">
    <property type="entry name" value="Peptidase_M1"/>
    <property type="match status" value="1"/>
</dbReference>
<comment type="cofactor">
    <cofactor evidence="2">
        <name>Zn(2+)</name>
        <dbReference type="ChEBI" id="CHEBI:29105"/>
    </cofactor>
</comment>
<evidence type="ECO:0000256" key="6">
    <source>
        <dbReference type="ARBA" id="ARBA00022438"/>
    </source>
</evidence>
<comment type="caution">
    <text evidence="16">The sequence shown here is derived from an EMBL/GenBank/DDBJ whole genome shotgun (WGS) entry which is preliminary data.</text>
</comment>
<dbReference type="InterPro" id="IPR001930">
    <property type="entry name" value="Peptidase_M1"/>
</dbReference>
<feature type="signal peptide" evidence="12">
    <location>
        <begin position="1"/>
        <end position="17"/>
    </location>
</feature>
<keyword evidence="7" id="KW-0645">Protease</keyword>
<dbReference type="GO" id="GO:0016020">
    <property type="term" value="C:membrane"/>
    <property type="evidence" value="ECO:0007669"/>
    <property type="project" value="TreeGrafter"/>
</dbReference>
<dbReference type="GO" id="GO:0005737">
    <property type="term" value="C:cytoplasm"/>
    <property type="evidence" value="ECO:0007669"/>
    <property type="project" value="TreeGrafter"/>
</dbReference>
<dbReference type="PANTHER" id="PTHR11533">
    <property type="entry name" value="PROTEASE M1 ZINC METALLOPROTEASE"/>
    <property type="match status" value="1"/>
</dbReference>
<evidence type="ECO:0000256" key="4">
    <source>
        <dbReference type="ARBA" id="ARBA00012564"/>
    </source>
</evidence>
<dbReference type="GO" id="GO:0042277">
    <property type="term" value="F:peptide binding"/>
    <property type="evidence" value="ECO:0007669"/>
    <property type="project" value="TreeGrafter"/>
</dbReference>
<dbReference type="EC" id="3.4.11.2" evidence="4"/>
<evidence type="ECO:0000259" key="14">
    <source>
        <dbReference type="Pfam" id="PF17900"/>
    </source>
</evidence>
<evidence type="ECO:0000256" key="2">
    <source>
        <dbReference type="ARBA" id="ARBA00001947"/>
    </source>
</evidence>
<keyword evidence="8" id="KW-0479">Metal-binding</keyword>
<dbReference type="NCBIfam" id="TIGR04183">
    <property type="entry name" value="Por_Secre_tail"/>
    <property type="match status" value="1"/>
</dbReference>
<proteinExistence type="inferred from homology"/>
<evidence type="ECO:0000256" key="1">
    <source>
        <dbReference type="ARBA" id="ARBA00000098"/>
    </source>
</evidence>
<dbReference type="GO" id="GO:0008270">
    <property type="term" value="F:zinc ion binding"/>
    <property type="evidence" value="ECO:0007669"/>
    <property type="project" value="InterPro"/>
</dbReference>
<dbReference type="SUPFAM" id="SSF63737">
    <property type="entry name" value="Leukotriene A4 hydrolase N-terminal domain"/>
    <property type="match status" value="1"/>
</dbReference>
<dbReference type="GO" id="GO:0043171">
    <property type="term" value="P:peptide catabolic process"/>
    <property type="evidence" value="ECO:0007669"/>
    <property type="project" value="TreeGrafter"/>
</dbReference>
<dbReference type="GO" id="GO:0005615">
    <property type="term" value="C:extracellular space"/>
    <property type="evidence" value="ECO:0007669"/>
    <property type="project" value="TreeGrafter"/>
</dbReference>
<name>A0A5J5ILR2_9BACT</name>
<protein>
    <recommendedName>
        <fullName evidence="5">Aminopeptidase N</fullName>
        <ecNumber evidence="4">3.4.11.2</ecNumber>
    </recommendedName>
</protein>
<accession>A0A5J5ILR2</accession>
<feature type="domain" description="Aminopeptidase N-like N-terminal" evidence="14">
    <location>
        <begin position="57"/>
        <end position="229"/>
    </location>
</feature>
<dbReference type="Gene3D" id="1.10.390.10">
    <property type="entry name" value="Neutral Protease Domain 2"/>
    <property type="match status" value="1"/>
</dbReference>
<dbReference type="AlphaFoldDB" id="A0A5J5ILR2"/>
<dbReference type="GO" id="GO:0070006">
    <property type="term" value="F:metalloaminopeptidase activity"/>
    <property type="evidence" value="ECO:0007669"/>
    <property type="project" value="TreeGrafter"/>
</dbReference>
<dbReference type="GO" id="GO:0016285">
    <property type="term" value="F:alanyl aminopeptidase activity"/>
    <property type="evidence" value="ECO:0007669"/>
    <property type="project" value="UniProtKB-EC"/>
</dbReference>
<keyword evidence="9" id="KW-0378">Hydrolase</keyword>
<dbReference type="SUPFAM" id="SSF55486">
    <property type="entry name" value="Metalloproteases ('zincins'), catalytic domain"/>
    <property type="match status" value="1"/>
</dbReference>
<evidence type="ECO:0000256" key="12">
    <source>
        <dbReference type="SAM" id="SignalP"/>
    </source>
</evidence>
<keyword evidence="10" id="KW-0862">Zinc</keyword>
<dbReference type="InterPro" id="IPR050344">
    <property type="entry name" value="Peptidase_M1_aminopeptidases"/>
</dbReference>
<gene>
    <name evidence="16" type="ORF">FW778_06515</name>
</gene>
<keyword evidence="11" id="KW-0482">Metalloprotease</keyword>
<dbReference type="Gene3D" id="2.60.40.1730">
    <property type="entry name" value="tricorn interacting facor f3 domain"/>
    <property type="match status" value="1"/>
</dbReference>
<evidence type="ECO:0000256" key="11">
    <source>
        <dbReference type="ARBA" id="ARBA00023049"/>
    </source>
</evidence>
<dbReference type="InterPro" id="IPR014782">
    <property type="entry name" value="Peptidase_M1_dom"/>
</dbReference>
<dbReference type="GO" id="GO:0006508">
    <property type="term" value="P:proteolysis"/>
    <property type="evidence" value="ECO:0007669"/>
    <property type="project" value="UniProtKB-KW"/>
</dbReference>
<evidence type="ECO:0000256" key="10">
    <source>
        <dbReference type="ARBA" id="ARBA00022833"/>
    </source>
</evidence>
<dbReference type="Proteomes" id="UP000326903">
    <property type="component" value="Unassembled WGS sequence"/>
</dbReference>
<dbReference type="CDD" id="cd09603">
    <property type="entry name" value="M1_APN_like"/>
    <property type="match status" value="1"/>
</dbReference>
<evidence type="ECO:0000259" key="13">
    <source>
        <dbReference type="Pfam" id="PF01433"/>
    </source>
</evidence>
<dbReference type="InterPro" id="IPR045357">
    <property type="entry name" value="Aminopeptidase_N-like_N"/>
</dbReference>
<evidence type="ECO:0000256" key="5">
    <source>
        <dbReference type="ARBA" id="ARBA00015611"/>
    </source>
</evidence>
<dbReference type="Pfam" id="PF17900">
    <property type="entry name" value="Peptidase_M1_N"/>
    <property type="match status" value="1"/>
</dbReference>
<evidence type="ECO:0000313" key="16">
    <source>
        <dbReference type="EMBL" id="KAA9041671.1"/>
    </source>
</evidence>
<evidence type="ECO:0000256" key="7">
    <source>
        <dbReference type="ARBA" id="ARBA00022670"/>
    </source>
</evidence>
<keyword evidence="6" id="KW-0031">Aminopeptidase</keyword>
<dbReference type="PRINTS" id="PR00756">
    <property type="entry name" value="ALADIPTASE"/>
</dbReference>
<evidence type="ECO:0000256" key="3">
    <source>
        <dbReference type="ARBA" id="ARBA00010136"/>
    </source>
</evidence>
<keyword evidence="12" id="KW-0732">Signal</keyword>
<evidence type="ECO:0000259" key="15">
    <source>
        <dbReference type="Pfam" id="PF18962"/>
    </source>
</evidence>
<evidence type="ECO:0000256" key="8">
    <source>
        <dbReference type="ARBA" id="ARBA00022723"/>
    </source>
</evidence>
<reference evidence="16 17" key="1">
    <citation type="submission" date="2019-09" db="EMBL/GenBank/DDBJ databases">
        <title>Draft genome sequence of Ginsengibacter sp. BR5-29.</title>
        <authorList>
            <person name="Im W.-T."/>
        </authorList>
    </citation>
    <scope>NUCLEOTIDE SEQUENCE [LARGE SCALE GENOMIC DNA]</scope>
    <source>
        <strain evidence="16 17">BR5-29</strain>
    </source>
</reference>
<dbReference type="EMBL" id="VYQF01000001">
    <property type="protein sequence ID" value="KAA9041671.1"/>
    <property type="molecule type" value="Genomic_DNA"/>
</dbReference>
<dbReference type="PANTHER" id="PTHR11533:SF174">
    <property type="entry name" value="PUROMYCIN-SENSITIVE AMINOPEPTIDASE-RELATED"/>
    <property type="match status" value="1"/>
</dbReference>
<sequence>MKKIIFFIISFISTAYAQSSKEYFISQKNIIAEERQAFTNALNTENASGASQNFKVSYYRCEWKVDPSVRYITGNVTSYFKLTSATDTVSFDLTDSLIVDSVIEHSKKIAFTHSNNILTIDFGASKSKDSWDSVSICYQGVPPTTGFGSFINSVHNGIPIMWTLSEPYGSRDWWPCRNGLDDKADSIDVIITNPAAYTAASNGLRQSEIINGPDKITHWKHRYPIATYLVCMAVTNYAEFKDSVQLGNINLPMQTFCYPENLSLFQANTHLVLETLKYYSSVFGNYPFIKEKYGHVQFGWGGGQEHQTSTFIVKPDENLMAHELGHQWFGDKITCASWQDIWLNEGFATHLASMDFERKYPLLVTDTRKKEIENITSLPGGSVWVDDTTNVNRIFNGRLTYTKGSHLLYMLRWKLGDSIFFKGMRRYFNDSSIAFGFAKTGDFKRNLEAVSGVVLTEFFDDWFYGQGYPSYNVQWTQIGNDYVKVKMSQVTSDPSVSFFALPVALEFKNATQQKTIVVNNTYNGEIFFNHIGFIADSVIIDPYYWLITKDNVSQKINDNINSENFVQAFPNPFTNNLSIYLHNFNNTKVYFKIYDVNGRLMYHQNFSINESLFRDINTQFFSKGVYLFSIQTGNGFKSVKKILKQ</sequence>
<dbReference type="InterPro" id="IPR026444">
    <property type="entry name" value="Secre_tail"/>
</dbReference>
<dbReference type="Pfam" id="PF18962">
    <property type="entry name" value="Por_Secre_tail"/>
    <property type="match status" value="1"/>
</dbReference>
<comment type="catalytic activity">
    <reaction evidence="1">
        <text>Release of an N-terminal amino acid, Xaa-|-Yaa- from a peptide, amide or arylamide. Xaa is preferably Ala, but may be most amino acids including Pro (slow action). When a terminal hydrophobic residue is followed by a prolyl residue, the two may be released as an intact Xaa-Pro dipeptide.</text>
        <dbReference type="EC" id="3.4.11.2"/>
    </reaction>
</comment>
<organism evidence="16 17">
    <name type="scientific">Ginsengibacter hankyongi</name>
    <dbReference type="NCBI Taxonomy" id="2607284"/>
    <lineage>
        <taxon>Bacteria</taxon>
        <taxon>Pseudomonadati</taxon>
        <taxon>Bacteroidota</taxon>
        <taxon>Chitinophagia</taxon>
        <taxon>Chitinophagales</taxon>
        <taxon>Chitinophagaceae</taxon>
        <taxon>Ginsengibacter</taxon>
    </lineage>
</organism>
<evidence type="ECO:0000313" key="17">
    <source>
        <dbReference type="Proteomes" id="UP000326903"/>
    </source>
</evidence>
<dbReference type="InterPro" id="IPR027268">
    <property type="entry name" value="Peptidase_M4/M1_CTD_sf"/>
</dbReference>
<evidence type="ECO:0000256" key="9">
    <source>
        <dbReference type="ARBA" id="ARBA00022801"/>
    </source>
</evidence>
<feature type="domain" description="Peptidase M1 membrane alanine aminopeptidase" evidence="13">
    <location>
        <begin position="317"/>
        <end position="462"/>
    </location>
</feature>
<feature type="chain" id="PRO_5023913674" description="Aminopeptidase N" evidence="12">
    <location>
        <begin position="18"/>
        <end position="645"/>
    </location>
</feature>